<name>A0A759MD18_SALER</name>
<protein>
    <submittedName>
        <fullName evidence="2">DUF2919 domain-containing protein</fullName>
    </submittedName>
</protein>
<reference evidence="2" key="2">
    <citation type="submission" date="2020-02" db="EMBL/GenBank/DDBJ databases">
        <authorList>
            <consortium name="NCBI Pathogen Detection Project"/>
        </authorList>
    </citation>
    <scope>NUCLEOTIDE SEQUENCE</scope>
    <source>
        <strain evidence="2">MA.CK_97/00003274</strain>
    </source>
</reference>
<proteinExistence type="predicted"/>
<evidence type="ECO:0000313" key="2">
    <source>
        <dbReference type="EMBL" id="HAG1966929.1"/>
    </source>
</evidence>
<dbReference type="EMBL" id="DAAXPA010000026">
    <property type="protein sequence ID" value="HAG1966929.1"/>
    <property type="molecule type" value="Genomic_DNA"/>
</dbReference>
<dbReference type="AlphaFoldDB" id="A0A759MD18"/>
<organism evidence="2">
    <name type="scientific">Salmonella enterica</name>
    <name type="common">Salmonella choleraesuis</name>
    <dbReference type="NCBI Taxonomy" id="28901"/>
    <lineage>
        <taxon>Bacteria</taxon>
        <taxon>Pseudomonadati</taxon>
        <taxon>Pseudomonadota</taxon>
        <taxon>Gammaproteobacteria</taxon>
        <taxon>Enterobacterales</taxon>
        <taxon>Enterobacteriaceae</taxon>
        <taxon>Salmonella</taxon>
    </lineage>
</organism>
<evidence type="ECO:0000256" key="1">
    <source>
        <dbReference type="SAM" id="MobiDB-lite"/>
    </source>
</evidence>
<feature type="region of interest" description="Disordered" evidence="1">
    <location>
        <begin position="1"/>
        <end position="21"/>
    </location>
</feature>
<comment type="caution">
    <text evidence="2">The sequence shown here is derived from an EMBL/GenBank/DDBJ whole genome shotgun (WGS) entry which is preliminary data.</text>
</comment>
<feature type="compositionally biased region" description="Basic and acidic residues" evidence="1">
    <location>
        <begin position="1"/>
        <end position="10"/>
    </location>
</feature>
<gene>
    <name evidence="2" type="ORF">G8R56_005234</name>
</gene>
<sequence>MNERGTEQHIRRPGTSYRAEDYDDEGNLKAPVWLWAGVRGFCCPGGLRQQG</sequence>
<reference evidence="2" key="1">
    <citation type="journal article" date="2018" name="Genome Biol.">
        <title>SKESA: strategic k-mer extension for scrupulous assemblies.</title>
        <authorList>
            <person name="Souvorov A."/>
            <person name="Agarwala R."/>
            <person name="Lipman D.J."/>
        </authorList>
    </citation>
    <scope>NUCLEOTIDE SEQUENCE</scope>
    <source>
        <strain evidence="2">MA.CK_97/00003274</strain>
    </source>
</reference>
<accession>A0A759MD18</accession>